<organism evidence="5 7">
    <name type="scientific">Sphingomonas yabuuchiae</name>
    <dbReference type="NCBI Taxonomy" id="172044"/>
    <lineage>
        <taxon>Bacteria</taxon>
        <taxon>Pseudomonadati</taxon>
        <taxon>Pseudomonadota</taxon>
        <taxon>Alphaproteobacteria</taxon>
        <taxon>Sphingomonadales</taxon>
        <taxon>Sphingomonadaceae</taxon>
        <taxon>Sphingomonas</taxon>
    </lineage>
</organism>
<sequence length="424" mass="44827">MRMKVEEGTATVQAGAFLAAALAGAASIMLLKTFGVRQMFVTIAPCLVMAAYASLIVRRYYRARADQIGDNLYYLGFIFTLVSLSVSLAQFSAGGTAEEIVANFGVALATTLVGVTLRVVFSQMRSDPFETEKEARLQLAEASRRLKVEMMNASAEFGMAARASRQSVADAIEEMREKLGATLDEAGGRLRDAVSQSAEGLAGASKGLESQLGGAAARLSEASDALRGALDASQSRWDDGLRVSMERNTEFNTVGRRLSAAVDRLAKRMEEGVGPIDGVEQRFAALSSAAEGLEARLAGAREQLDRGLETVVAMGRETVDAGRVAAEASAALQAQAAGLERAVAAIERAEIAAEAMEAQPVRISEALGDVEEQVRSVIDRATAAMERVEAANAAPPPAEPSNDEASLVQPYVPPVHTLHERPPA</sequence>
<keyword evidence="1" id="KW-0175">Coiled coil</keyword>
<evidence type="ECO:0000313" key="5">
    <source>
        <dbReference type="EMBL" id="MBN3559966.1"/>
    </source>
</evidence>
<name>A0AA41A3K0_9SPHN</name>
<evidence type="ECO:0000256" key="2">
    <source>
        <dbReference type="SAM" id="MobiDB-lite"/>
    </source>
</evidence>
<protein>
    <submittedName>
        <fullName evidence="5">Uncharacterized protein</fullName>
    </submittedName>
</protein>
<evidence type="ECO:0000313" key="7">
    <source>
        <dbReference type="Proteomes" id="UP000704529"/>
    </source>
</evidence>
<comment type="caution">
    <text evidence="5">The sequence shown here is derived from an EMBL/GenBank/DDBJ whole genome shotgun (WGS) entry which is preliminary data.</text>
</comment>
<feature type="coiled-coil region" evidence="1">
    <location>
        <begin position="276"/>
        <end position="359"/>
    </location>
</feature>
<keyword evidence="3" id="KW-0812">Transmembrane</keyword>
<dbReference type="EMBL" id="JAFHKU010000133">
    <property type="protein sequence ID" value="MBN3559966.1"/>
    <property type="molecule type" value="Genomic_DNA"/>
</dbReference>
<dbReference type="Proteomes" id="UP000704529">
    <property type="component" value="Unassembled WGS sequence"/>
</dbReference>
<feature type="transmembrane region" description="Helical" evidence="3">
    <location>
        <begin position="72"/>
        <end position="94"/>
    </location>
</feature>
<dbReference type="Proteomes" id="UP000584663">
    <property type="component" value="Unassembled WGS sequence"/>
</dbReference>
<keyword evidence="6" id="KW-1185">Reference proteome</keyword>
<evidence type="ECO:0000313" key="6">
    <source>
        <dbReference type="Proteomes" id="UP000584663"/>
    </source>
</evidence>
<evidence type="ECO:0000313" key="4">
    <source>
        <dbReference type="EMBL" id="MBB4608298.1"/>
    </source>
</evidence>
<gene>
    <name evidence="4" type="ORF">GGQ89_000486</name>
    <name evidence="5" type="ORF">JYA60_17210</name>
</gene>
<evidence type="ECO:0000256" key="3">
    <source>
        <dbReference type="SAM" id="Phobius"/>
    </source>
</evidence>
<feature type="region of interest" description="Disordered" evidence="2">
    <location>
        <begin position="389"/>
        <end position="424"/>
    </location>
</feature>
<dbReference type="AlphaFoldDB" id="A0AA41A3K0"/>
<feature type="transmembrane region" description="Helical" evidence="3">
    <location>
        <begin position="39"/>
        <end position="60"/>
    </location>
</feature>
<accession>A0AA41A3K0</accession>
<keyword evidence="3" id="KW-0472">Membrane</keyword>
<reference evidence="5" key="2">
    <citation type="submission" date="2021-01" db="EMBL/GenBank/DDBJ databases">
        <title>Genome Sequencing of Type Strains.</title>
        <authorList>
            <person name="Lemaire J.F."/>
            <person name="Inderbitzin P."/>
            <person name="Collins S.B."/>
            <person name="Wespe N."/>
            <person name="Knight-Connoni V."/>
        </authorList>
    </citation>
    <scope>NUCLEOTIDE SEQUENCE</scope>
    <source>
        <strain evidence="5">DSM 14562</strain>
    </source>
</reference>
<dbReference type="RefSeq" id="WP_184103777.1">
    <property type="nucleotide sequence ID" value="NZ_JACHNX010000001.1"/>
</dbReference>
<proteinExistence type="predicted"/>
<reference evidence="4 6" key="1">
    <citation type="submission" date="2020-08" db="EMBL/GenBank/DDBJ databases">
        <title>Genomic Encyclopedia of Type Strains, Phase IV (KMG-IV): sequencing the most valuable type-strain genomes for metagenomic binning, comparative biology and taxonomic classification.</title>
        <authorList>
            <person name="Goeker M."/>
        </authorList>
    </citation>
    <scope>NUCLEOTIDE SEQUENCE [LARGE SCALE GENOMIC DNA]</scope>
    <source>
        <strain evidence="4 6">DSM 14562</strain>
    </source>
</reference>
<evidence type="ECO:0000256" key="1">
    <source>
        <dbReference type="SAM" id="Coils"/>
    </source>
</evidence>
<feature type="transmembrane region" description="Helical" evidence="3">
    <location>
        <begin position="100"/>
        <end position="121"/>
    </location>
</feature>
<dbReference type="EMBL" id="JACHNX010000001">
    <property type="protein sequence ID" value="MBB4608298.1"/>
    <property type="molecule type" value="Genomic_DNA"/>
</dbReference>
<keyword evidence="3" id="KW-1133">Transmembrane helix</keyword>